<evidence type="ECO:0000313" key="1">
    <source>
        <dbReference type="EMBL" id="KAF1954712.1"/>
    </source>
</evidence>
<sequence length="81" mass="9091">MALIRSLTLPQWAMSSYLFVLSKVASLSTSMRRPPTCSGALPAGIRFERCILWHRPADAMATPAMLVVLLCFDDLWTRRHG</sequence>
<proteinExistence type="predicted"/>
<gene>
    <name evidence="1" type="ORF">CC80DRAFT_493498</name>
</gene>
<dbReference type="AlphaFoldDB" id="A0A6A5TSR3"/>
<accession>A0A6A5TSR3</accession>
<dbReference type="EMBL" id="ML976997">
    <property type="protein sequence ID" value="KAF1954712.1"/>
    <property type="molecule type" value="Genomic_DNA"/>
</dbReference>
<keyword evidence="2" id="KW-1185">Reference proteome</keyword>
<protein>
    <submittedName>
        <fullName evidence="1">Uncharacterized protein</fullName>
    </submittedName>
</protein>
<reference evidence="1" key="1">
    <citation type="journal article" date="2020" name="Stud. Mycol.">
        <title>101 Dothideomycetes genomes: a test case for predicting lifestyles and emergence of pathogens.</title>
        <authorList>
            <person name="Haridas S."/>
            <person name="Albert R."/>
            <person name="Binder M."/>
            <person name="Bloem J."/>
            <person name="Labutti K."/>
            <person name="Salamov A."/>
            <person name="Andreopoulos B."/>
            <person name="Baker S."/>
            <person name="Barry K."/>
            <person name="Bills G."/>
            <person name="Bluhm B."/>
            <person name="Cannon C."/>
            <person name="Castanera R."/>
            <person name="Culley D."/>
            <person name="Daum C."/>
            <person name="Ezra D."/>
            <person name="Gonzalez J."/>
            <person name="Henrissat B."/>
            <person name="Kuo A."/>
            <person name="Liang C."/>
            <person name="Lipzen A."/>
            <person name="Lutzoni F."/>
            <person name="Magnuson J."/>
            <person name="Mondo S."/>
            <person name="Nolan M."/>
            <person name="Ohm R."/>
            <person name="Pangilinan J."/>
            <person name="Park H.-J."/>
            <person name="Ramirez L."/>
            <person name="Alfaro M."/>
            <person name="Sun H."/>
            <person name="Tritt A."/>
            <person name="Yoshinaga Y."/>
            <person name="Zwiers L.-H."/>
            <person name="Turgeon B."/>
            <person name="Goodwin S."/>
            <person name="Spatafora J."/>
            <person name="Crous P."/>
            <person name="Grigoriev I."/>
        </authorList>
    </citation>
    <scope>NUCLEOTIDE SEQUENCE</scope>
    <source>
        <strain evidence="1">CBS 675.92</strain>
    </source>
</reference>
<organism evidence="1 2">
    <name type="scientific">Byssothecium circinans</name>
    <dbReference type="NCBI Taxonomy" id="147558"/>
    <lineage>
        <taxon>Eukaryota</taxon>
        <taxon>Fungi</taxon>
        <taxon>Dikarya</taxon>
        <taxon>Ascomycota</taxon>
        <taxon>Pezizomycotina</taxon>
        <taxon>Dothideomycetes</taxon>
        <taxon>Pleosporomycetidae</taxon>
        <taxon>Pleosporales</taxon>
        <taxon>Massarineae</taxon>
        <taxon>Massarinaceae</taxon>
        <taxon>Byssothecium</taxon>
    </lineage>
</organism>
<evidence type="ECO:0000313" key="2">
    <source>
        <dbReference type="Proteomes" id="UP000800035"/>
    </source>
</evidence>
<name>A0A6A5TSR3_9PLEO</name>
<dbReference type="Proteomes" id="UP000800035">
    <property type="component" value="Unassembled WGS sequence"/>
</dbReference>